<dbReference type="GO" id="GO:0000722">
    <property type="term" value="P:telomere maintenance via recombination"/>
    <property type="evidence" value="ECO:0007669"/>
    <property type="project" value="Ensembl"/>
</dbReference>
<dbReference type="Ensembl" id="ENSSHAT00000045565.1">
    <property type="protein sequence ID" value="ENSSHAP00000022411.1"/>
    <property type="gene ID" value="ENSSHAG00000013013.2"/>
</dbReference>
<dbReference type="OrthoDB" id="427368at2759"/>
<evidence type="ECO:0000256" key="3">
    <source>
        <dbReference type="PROSITE-ProRule" id="PRU00221"/>
    </source>
</evidence>
<feature type="repeat" description="WD" evidence="3">
    <location>
        <begin position="1847"/>
        <end position="1888"/>
    </location>
</feature>
<dbReference type="InterPro" id="IPR019775">
    <property type="entry name" value="WD40_repeat_CS"/>
</dbReference>
<gene>
    <name evidence="7" type="primary">TEP1</name>
</gene>
<feature type="compositionally biased region" description="Polar residues" evidence="4">
    <location>
        <begin position="1"/>
        <end position="13"/>
    </location>
</feature>
<dbReference type="SUPFAM" id="SSF50998">
    <property type="entry name" value="Quinoprotein alcohol dehydrogenase-like"/>
    <property type="match status" value="1"/>
</dbReference>
<dbReference type="GO" id="GO:0019899">
    <property type="term" value="F:enzyme binding"/>
    <property type="evidence" value="ECO:0007669"/>
    <property type="project" value="Ensembl"/>
</dbReference>
<dbReference type="KEGG" id="shr:100913986"/>
<organism evidence="7 8">
    <name type="scientific">Sarcophilus harrisii</name>
    <name type="common">Tasmanian devil</name>
    <name type="synonym">Sarcophilus laniarius</name>
    <dbReference type="NCBI Taxonomy" id="9305"/>
    <lineage>
        <taxon>Eukaryota</taxon>
        <taxon>Metazoa</taxon>
        <taxon>Chordata</taxon>
        <taxon>Craniata</taxon>
        <taxon>Vertebrata</taxon>
        <taxon>Euteleostomi</taxon>
        <taxon>Mammalia</taxon>
        <taxon>Metatheria</taxon>
        <taxon>Dasyuromorphia</taxon>
        <taxon>Dasyuridae</taxon>
        <taxon>Sarcophilus</taxon>
    </lineage>
</organism>
<dbReference type="InterPro" id="IPR056828">
    <property type="entry name" value="Beta-prop_TEP1_C"/>
</dbReference>
<dbReference type="InterPro" id="IPR025139">
    <property type="entry name" value="DUF4062"/>
</dbReference>
<feature type="repeat" description="WD" evidence="3">
    <location>
        <begin position="1764"/>
        <end position="1805"/>
    </location>
</feature>
<evidence type="ECO:0000256" key="4">
    <source>
        <dbReference type="SAM" id="MobiDB-lite"/>
    </source>
</evidence>
<dbReference type="SUPFAM" id="SSF52540">
    <property type="entry name" value="P-loop containing nucleoside triphosphate hydrolases"/>
    <property type="match status" value="1"/>
</dbReference>
<keyword evidence="2" id="KW-0677">Repeat</keyword>
<dbReference type="PANTHER" id="PTHR44791:SF1">
    <property type="entry name" value="TELOMERASE PROTEIN COMPONENT 1"/>
    <property type="match status" value="1"/>
</dbReference>
<dbReference type="Pfam" id="PF00400">
    <property type="entry name" value="WD40"/>
    <property type="match status" value="5"/>
</dbReference>
<dbReference type="RefSeq" id="XP_012399781.1">
    <property type="nucleotide sequence ID" value="XM_012544327.3"/>
</dbReference>
<feature type="repeat" description="WD" evidence="3">
    <location>
        <begin position="2279"/>
        <end position="2311"/>
    </location>
</feature>
<dbReference type="InterPro" id="IPR007111">
    <property type="entry name" value="NACHT_NTPase"/>
</dbReference>
<evidence type="ECO:0000313" key="8">
    <source>
        <dbReference type="Proteomes" id="UP000007648"/>
    </source>
</evidence>
<dbReference type="InterPro" id="IPR045804">
    <property type="entry name" value="DUF5920"/>
</dbReference>
<dbReference type="PROSITE" id="PS50082">
    <property type="entry name" value="WD_REPEATS_2"/>
    <property type="match status" value="10"/>
</dbReference>
<feature type="region of interest" description="Disordered" evidence="4">
    <location>
        <begin position="1"/>
        <end position="22"/>
    </location>
</feature>
<dbReference type="Pfam" id="PF19334">
    <property type="entry name" value="DUF5920"/>
    <property type="match status" value="1"/>
</dbReference>
<dbReference type="SUPFAM" id="SSF140864">
    <property type="entry name" value="TROVE domain-like"/>
    <property type="match status" value="1"/>
</dbReference>
<dbReference type="InterPro" id="IPR027417">
    <property type="entry name" value="P-loop_NTPase"/>
</dbReference>
<dbReference type="GO" id="GO:0002039">
    <property type="term" value="F:p53 binding"/>
    <property type="evidence" value="ECO:0007669"/>
    <property type="project" value="Ensembl"/>
</dbReference>
<dbReference type="GO" id="GO:0070034">
    <property type="term" value="F:telomerase RNA binding"/>
    <property type="evidence" value="ECO:0007669"/>
    <property type="project" value="TreeGrafter"/>
</dbReference>
<dbReference type="CTD" id="7011"/>
<reference evidence="7" key="2">
    <citation type="submission" date="2025-08" db="UniProtKB">
        <authorList>
            <consortium name="Ensembl"/>
        </authorList>
    </citation>
    <scope>IDENTIFICATION</scope>
</reference>
<dbReference type="FunCoup" id="A0A7N4NFC1">
    <property type="interactions" value="120"/>
</dbReference>
<dbReference type="GO" id="GO:0005737">
    <property type="term" value="C:cytoplasm"/>
    <property type="evidence" value="ECO:0007669"/>
    <property type="project" value="Ensembl"/>
</dbReference>
<dbReference type="InterPro" id="IPR015943">
    <property type="entry name" value="WD40/YVTN_repeat-like_dom_sf"/>
</dbReference>
<feature type="repeat" description="WD" evidence="3">
    <location>
        <begin position="2147"/>
        <end position="2186"/>
    </location>
</feature>
<feature type="domain" description="TROVE" evidence="6">
    <location>
        <begin position="240"/>
        <end position="693"/>
    </location>
</feature>
<evidence type="ECO:0000259" key="5">
    <source>
        <dbReference type="PROSITE" id="PS50837"/>
    </source>
</evidence>
<feature type="repeat" description="WD" evidence="3">
    <location>
        <begin position="2237"/>
        <end position="2268"/>
    </location>
</feature>
<dbReference type="Gene3D" id="2.130.10.10">
    <property type="entry name" value="YVTN repeat-like/Quinoprotein amine dehydrogenase"/>
    <property type="match status" value="6"/>
</dbReference>
<dbReference type="InterPro" id="IPR037214">
    <property type="entry name" value="TROVE_dom_sf"/>
</dbReference>
<evidence type="ECO:0000259" key="6">
    <source>
        <dbReference type="PROSITE" id="PS50988"/>
    </source>
</evidence>
<dbReference type="InterPro" id="IPR001680">
    <property type="entry name" value="WD40_rpt"/>
</dbReference>
<dbReference type="CDD" id="cd00200">
    <property type="entry name" value="WD40"/>
    <property type="match status" value="2"/>
</dbReference>
<dbReference type="Pfam" id="PF25047">
    <property type="entry name" value="Beta-prop_TEP1_2nd"/>
    <property type="match status" value="1"/>
</dbReference>
<dbReference type="Pfam" id="PF05731">
    <property type="entry name" value="TROVE"/>
    <property type="match status" value="1"/>
</dbReference>
<feature type="repeat" description="WD" evidence="3">
    <location>
        <begin position="2106"/>
        <end position="2146"/>
    </location>
</feature>
<dbReference type="GeneTree" id="ENSGT00940000161338"/>
<dbReference type="FunFam" id="1.25.40.370:FF:000002">
    <property type="entry name" value="Telomerase associated protein 1"/>
    <property type="match status" value="1"/>
</dbReference>
<evidence type="ECO:0000256" key="1">
    <source>
        <dbReference type="ARBA" id="ARBA00022574"/>
    </source>
</evidence>
<dbReference type="GO" id="GO:0003720">
    <property type="term" value="F:telomerase activity"/>
    <property type="evidence" value="ECO:0007669"/>
    <property type="project" value="Ensembl"/>
</dbReference>
<dbReference type="InterPro" id="IPR052652">
    <property type="entry name" value="Telomerase_Complex_Comp"/>
</dbReference>
<dbReference type="Pfam" id="PF25048">
    <property type="entry name" value="Beta-prop_TEP1_C"/>
    <property type="match status" value="1"/>
</dbReference>
<dbReference type="InterPro" id="IPR008858">
    <property type="entry name" value="TROVE_dom"/>
</dbReference>
<reference evidence="7 8" key="1">
    <citation type="journal article" date="2011" name="Proc. Natl. Acad. Sci. U.S.A.">
        <title>Genetic diversity and population structure of the endangered marsupial Sarcophilus harrisii (Tasmanian devil).</title>
        <authorList>
            <person name="Miller W."/>
            <person name="Hayes V.M."/>
            <person name="Ratan A."/>
            <person name="Petersen D.C."/>
            <person name="Wittekindt N.E."/>
            <person name="Miller J."/>
            <person name="Walenz B."/>
            <person name="Knight J."/>
            <person name="Qi J."/>
            <person name="Zhao F."/>
            <person name="Wang Q."/>
            <person name="Bedoya-Reina O.C."/>
            <person name="Katiyar N."/>
            <person name="Tomsho L.P."/>
            <person name="Kasson L.M."/>
            <person name="Hardie R.A."/>
            <person name="Woodbridge P."/>
            <person name="Tindall E.A."/>
            <person name="Bertelsen M.F."/>
            <person name="Dixon D."/>
            <person name="Pyecroft S."/>
            <person name="Helgen K.M."/>
            <person name="Lesk A.M."/>
            <person name="Pringle T.H."/>
            <person name="Patterson N."/>
            <person name="Zhang Y."/>
            <person name="Kreiss A."/>
            <person name="Woods G.M."/>
            <person name="Jones M.E."/>
            <person name="Schuster S.C."/>
        </authorList>
    </citation>
    <scope>NUCLEOTIDE SEQUENCE [LARGE SCALE GENOMIC DNA]</scope>
</reference>
<feature type="domain" description="NACHT" evidence="5">
    <location>
        <begin position="1174"/>
        <end position="1409"/>
    </location>
</feature>
<reference evidence="7" key="3">
    <citation type="submission" date="2025-09" db="UniProtKB">
        <authorList>
            <consortium name="Ensembl"/>
        </authorList>
    </citation>
    <scope>IDENTIFICATION</scope>
</reference>
<dbReference type="InParanoid" id="A0A7N4NFC1"/>
<sequence length="2603" mass="290137">MEGPTCQTKTMNSKGLEPRGQSAVLSVENRILTQPSSLESTASASHLLQSLRPSHLTGPSSKVMDTRNRLLLEPATLGHFTKWPKRILEETKSLESTCQSQTVKKQGLELFGRPTVLSLENHILAQPPSHLLQCFQPSHLTKPSLKCMGTTNHLLSEPAAYRNQHFPLASCPGGTLDYSALCSKGTLEATKSLDTWSLFREEEQKQQKEEEEEEGKQAEEAIPFYNLSLGEENVSEEPTLELAAGDSDAQPETMDQALQNKKMLLITQLCCALSSKANLSEAEDSTRKFLLQLCTDLALLEPEFILKASLYARQQLNIRDIAIMVLAIAAYLPACRPYVRRYFCAIVQLPSDWMQVARFFQSLAEEPNRKLAPLPACLRAAMTDKFAQFDEYQLAKYNLRKHRAKKSHQRPRRPKSEKVCQRKWYNSTIIYKTFYNHQKSFMRAYHAEPVKKKPSDFTLKKLIQRLHIRDPVQNVKALLGCRYPSDMQSFARSRLPGPWDFSRAGTRMKLPQPETWDRVLSQKGNKASVWEGLIDSGKLPYMAMLRNLCSLLRVGISSRHHERILQLLERKESVIRSRQLPFRFLSAHTSISDLERQLLKSGPIPLNVVLMRQLLERLEKKGQIPKPQQHLTNRDLRFAMLVPVLYEHFKREKQRLNKINQWKQDWEMMKRYQQALETAMNLSVQHNLPPLPGRTLIVCCPGRSQENKRNLQNHVLLLVAMVMARAEQAELLLCKRYILKKAVINPEEGILKTATELQTQIEEMAEEKSESKSNHHPFALYILDMVARRVPTDTVIFVGNTMEDPEFMSAKQFFWQRVNPKCLFVGVDLTGMHSGSLSRNPNDVILTGCTDGILKFISERGMSRLLEHVGQMDKIFKIPPQRGEAQIFPDKLLEERVPGPLTPVPQQSWRSVRVFISSTFRDMHGERDLLLRSVLPALQARAAPHHINVRGIDLRWGVTEEETQKDRQLELCLGEVENSQLFVGILGSRYGYVPPNYSLPDHPHFCWAKDYPSGRSVTEMEVMQFLSRGSRHQSSPALIYLRDSSFLSSVPDAWKMDFASESEEAAERISELKSYLDKQEGVTCHRYSCVWGGVAAGRPYVKGLEEFGQMVLQHVWELLQRLYLQPESGLEETTSIQNDDTIQSAFQQLQRPPCPARPSLLKDTIQQLQQRSGSLCLVIGKPGQGKTAFLSSLVSALQAPSGVTMSSQVFFHFVGARPDQSYVLILLRRLCTYLHHQLQCSRPFPTTYRGLVWELQTLLPKSAQSLRSGQTLVLVIDGADQLGDQSGQLISDWIPKILPQKVHLVMSMSAKTGLGDILQSRRDAHVVALKPLEPTARAQLVRQELALYGKRLEETPFNNQMRLLLVKRGAALPLYLRLATDHLRLFTLYEQVSEQLRALPATVPLLLQHMLGVLEQEHGSDILPLALAALHVTRSGLTLDQLHGVISTWQSLPLETVDWAEAMAARNQGDPYPMGPFTYLVHSLRSLLGAGSLELPGARLRLPPGPLCSAAELRYRKRPGLKTTAHVLIAVQLWRMCDLDALGTFHNCHPEALSDLPYHLAQSGNHSLLASLLTNLNVMTTYLEMGLLSQLGEAHALYASSVPVDEPSEPNVTVFHTFLKQQSKLLTQYPALLAQQAANQPSNSPICHQVSKLSQRWSSQPILHWLNKPQTMEAQQRSSLSLVPPSTPTAVNLSPNGQRAIVATASGIVHLLDTCTWQEEKSIVSGCDGISSCLCPSNTTLFLAASDGRLELWDLQGGWRIFQIKAHQLQITDCCLNPDHRLLATVSLDRYLKLWDTIHGKLAAQHLFQKPLNCVAFHPEGQVIITGNWAGYLSVLQPDSLRVIMELGGSGSSVCSVTFAPHGSVLAASHLDGIVELWAWQKGARLAAFPAHQGYVSSALFLQSGHQLLTSGEDGKVQVWSGSLGRPKGVLGSFSLSPALSVAISPDQTYVAVGHHTDGIRIYSTSSGTEESHCPMSAVAVSALAWLSDRVLVSGGEDGDLQCWVLGDVAPTCLWLLPAHQKAVLGLATSQTLFASASEDFTVRLWSLSFLTQPEMIEELHGHKGPVTCCSFSPDGSILATGSRDQSLQCWNVRTPEAPVLINFLPACHRDWVTGCSWTKDAMLLSSSNDGSVRLWDPVSGQQLGHFLGHQSAVSTVVAVENHVVSVDRDGVLKVWDFRGVELTSIPAHSGPISQCVAVKEPRTAGQPGSDLLVVTAGLDGATRLWHPLLVFQTHTLLGHSGPVISAAASETLGLLLTASKDGSVRLWCVPEKVDDTGVSERPTAITAVAWAPDGSLAVSGSQAGELTLWQEAKAVAKAQALGRISALCWSSPHTFFALINDQNLSKWQIEKEDLTPQIFSLNCNLPLDLPGRSTLLSMDLAPDSCSFILAKPLLGMLLLNPDSPNLEFWHEFPFNTHTLLSTHKEYGVFVLDTLDDVSLSVYQQKESNILEHRENFNLLLENPRGTPLWITQAKPDSGSAFLCASSEGILWNMAVRTPEGDWDTNNIWQYTEKEFEFRKLETQYSKKIHSGSVTALHVLPELLLTASEDRDVKLWEKSNLQLRGLFRCEGAVTCMEPRPGPMSTLQLAVGDAQGHMYFLSWE</sequence>
<dbReference type="GeneID" id="100913986"/>
<evidence type="ECO:0000256" key="2">
    <source>
        <dbReference type="ARBA" id="ARBA00022737"/>
    </source>
</evidence>
<feature type="repeat" description="WD" evidence="3">
    <location>
        <begin position="2017"/>
        <end position="2049"/>
    </location>
</feature>
<dbReference type="SUPFAM" id="SSF50978">
    <property type="entry name" value="WD40 repeat-like"/>
    <property type="match status" value="3"/>
</dbReference>
<dbReference type="PROSITE" id="PS50294">
    <property type="entry name" value="WD_REPEATS_REGION"/>
    <property type="match status" value="5"/>
</dbReference>
<dbReference type="Proteomes" id="UP000007648">
    <property type="component" value="Unassembled WGS sequence"/>
</dbReference>
<dbReference type="PROSITE" id="PS50837">
    <property type="entry name" value="NACHT"/>
    <property type="match status" value="1"/>
</dbReference>
<dbReference type="PANTHER" id="PTHR44791">
    <property type="entry name" value="TELOMERASE PROTEIN COMPONENT 1 TEP1"/>
    <property type="match status" value="1"/>
</dbReference>
<dbReference type="PROSITE" id="PS50988">
    <property type="entry name" value="TROVE"/>
    <property type="match status" value="1"/>
</dbReference>
<dbReference type="GO" id="GO:0016363">
    <property type="term" value="C:nuclear matrix"/>
    <property type="evidence" value="ECO:0007669"/>
    <property type="project" value="Ensembl"/>
</dbReference>
<evidence type="ECO:0000313" key="7">
    <source>
        <dbReference type="Ensembl" id="ENSSHAP00000022411.1"/>
    </source>
</evidence>
<dbReference type="InterPro" id="IPR056829">
    <property type="entry name" value="Beta-prop_TEP1_2nd"/>
</dbReference>
<dbReference type="PROSITE" id="PS00678">
    <property type="entry name" value="WD_REPEATS_1"/>
    <property type="match status" value="1"/>
</dbReference>
<name>A0A7N4NFC1_SARHA</name>
<feature type="repeat" description="WD" evidence="3">
    <location>
        <begin position="2060"/>
        <end position="2101"/>
    </location>
</feature>
<dbReference type="Pfam" id="PF13271">
    <property type="entry name" value="DUF4062"/>
    <property type="match status" value="1"/>
</dbReference>
<accession>A0A7N4NFC1</accession>
<dbReference type="InterPro" id="IPR036322">
    <property type="entry name" value="WD40_repeat_dom_sf"/>
</dbReference>
<dbReference type="GO" id="GO:0005697">
    <property type="term" value="C:telomerase holoenzyme complex"/>
    <property type="evidence" value="ECO:0007669"/>
    <property type="project" value="Ensembl"/>
</dbReference>
<dbReference type="Pfam" id="PF05729">
    <property type="entry name" value="NACHT"/>
    <property type="match status" value="1"/>
</dbReference>
<dbReference type="InterPro" id="IPR011047">
    <property type="entry name" value="Quinoprotein_ADH-like_sf"/>
</dbReference>
<feature type="repeat" description="WD" evidence="3">
    <location>
        <begin position="1889"/>
        <end position="1921"/>
    </location>
</feature>
<proteinExistence type="predicted"/>
<feature type="repeat" description="WD" evidence="3">
    <location>
        <begin position="2527"/>
        <end position="2557"/>
    </location>
</feature>
<keyword evidence="8" id="KW-1185">Reference proteome</keyword>
<keyword evidence="1 3" id="KW-0853">WD repeat</keyword>
<protein>
    <submittedName>
        <fullName evidence="7">Telomerase associated protein 1</fullName>
    </submittedName>
</protein>
<dbReference type="Gene3D" id="1.25.40.370">
    <property type="match status" value="1"/>
</dbReference>
<dbReference type="Gene3D" id="3.40.50.300">
    <property type="entry name" value="P-loop containing nucleotide triphosphate hydrolases"/>
    <property type="match status" value="1"/>
</dbReference>
<feature type="region of interest" description="Disordered" evidence="4">
    <location>
        <begin position="201"/>
        <end position="220"/>
    </location>
</feature>
<dbReference type="SMART" id="SM00320">
    <property type="entry name" value="WD40"/>
    <property type="match status" value="17"/>
</dbReference>